<dbReference type="Gene3D" id="1.10.443.10">
    <property type="entry name" value="Intergrase catalytic core"/>
    <property type="match status" value="1"/>
</dbReference>
<protein>
    <recommendedName>
        <fullName evidence="2">Tyr recombinase domain-containing protein</fullName>
    </recommendedName>
</protein>
<dbReference type="InterPro" id="IPR002104">
    <property type="entry name" value="Integrase_catalytic"/>
</dbReference>
<evidence type="ECO:0000259" key="2">
    <source>
        <dbReference type="PROSITE" id="PS51898"/>
    </source>
</evidence>
<dbReference type="EMBL" id="LAZR01026762">
    <property type="protein sequence ID" value="KKL67751.1"/>
    <property type="molecule type" value="Genomic_DNA"/>
</dbReference>
<dbReference type="InterPro" id="IPR011010">
    <property type="entry name" value="DNA_brk_join_enz"/>
</dbReference>
<feature type="domain" description="Tyr recombinase" evidence="2">
    <location>
        <begin position="191"/>
        <end position="381"/>
    </location>
</feature>
<dbReference type="PANTHER" id="PTHR30349:SF64">
    <property type="entry name" value="PROPHAGE INTEGRASE INTD-RELATED"/>
    <property type="match status" value="1"/>
</dbReference>
<dbReference type="InterPro" id="IPR050090">
    <property type="entry name" value="Tyrosine_recombinase_XerCD"/>
</dbReference>
<proteinExistence type="predicted"/>
<dbReference type="GO" id="GO:0006310">
    <property type="term" value="P:DNA recombination"/>
    <property type="evidence" value="ECO:0007669"/>
    <property type="project" value="UniProtKB-KW"/>
</dbReference>
<feature type="non-terminal residue" evidence="3">
    <location>
        <position position="381"/>
    </location>
</feature>
<dbReference type="CDD" id="cd00397">
    <property type="entry name" value="DNA_BRE_C"/>
    <property type="match status" value="1"/>
</dbReference>
<evidence type="ECO:0000256" key="1">
    <source>
        <dbReference type="ARBA" id="ARBA00023172"/>
    </source>
</evidence>
<dbReference type="PANTHER" id="PTHR30349">
    <property type="entry name" value="PHAGE INTEGRASE-RELATED"/>
    <property type="match status" value="1"/>
</dbReference>
<evidence type="ECO:0000313" key="3">
    <source>
        <dbReference type="EMBL" id="KKL67751.1"/>
    </source>
</evidence>
<reference evidence="3" key="1">
    <citation type="journal article" date="2015" name="Nature">
        <title>Complex archaea that bridge the gap between prokaryotes and eukaryotes.</title>
        <authorList>
            <person name="Spang A."/>
            <person name="Saw J.H."/>
            <person name="Jorgensen S.L."/>
            <person name="Zaremba-Niedzwiedzka K."/>
            <person name="Martijn J."/>
            <person name="Lind A.E."/>
            <person name="van Eijk R."/>
            <person name="Schleper C."/>
            <person name="Guy L."/>
            <person name="Ettema T.J."/>
        </authorList>
    </citation>
    <scope>NUCLEOTIDE SEQUENCE</scope>
</reference>
<accession>A0A0F9END9</accession>
<organism evidence="3">
    <name type="scientific">marine sediment metagenome</name>
    <dbReference type="NCBI Taxonomy" id="412755"/>
    <lineage>
        <taxon>unclassified sequences</taxon>
        <taxon>metagenomes</taxon>
        <taxon>ecological metagenomes</taxon>
    </lineage>
</organism>
<gene>
    <name evidence="3" type="ORF">LCGC14_2131840</name>
</gene>
<sequence>MNKSRLKRRIPGTVYLNKKRYWWKVRLPGDEKPKARPLKPVGACFATKDRAVAEEVARQMWQAAIFESQEQPADKVRTIAELVRAYLAFAKKYYRGPDGKTSRESQNVCYALTPLVEYCSTLLAEEFGPLKLKEMRERMIEKGWCRGVINQRIGIIKRMFKWAASEQFVPANVFHSLQTVDGLRRGRSGARETEPITPVAESHVRAILTYTTPTIAAMIELQLLTGMRSTEICLMRPCDIETSGRIWYYRPSEHKTSYRGHDRIVPIGPKGQGIIKPFLKRKLDAYCFTPADSEIHRPHPKQRDFNSRYNRGTYHRAVQYAIRAANKNRDEDNKIPIWNPHRVRHTAATKIRKELGLDAARAVLGHRNMRVTERYAEIDKA</sequence>
<dbReference type="Pfam" id="PF00589">
    <property type="entry name" value="Phage_integrase"/>
    <property type="match status" value="1"/>
</dbReference>
<dbReference type="PROSITE" id="PS51898">
    <property type="entry name" value="TYR_RECOMBINASE"/>
    <property type="match status" value="1"/>
</dbReference>
<comment type="caution">
    <text evidence="3">The sequence shown here is derived from an EMBL/GenBank/DDBJ whole genome shotgun (WGS) entry which is preliminary data.</text>
</comment>
<name>A0A0F9END9_9ZZZZ</name>
<dbReference type="GO" id="GO:0003677">
    <property type="term" value="F:DNA binding"/>
    <property type="evidence" value="ECO:0007669"/>
    <property type="project" value="InterPro"/>
</dbReference>
<dbReference type="AlphaFoldDB" id="A0A0F9END9"/>
<dbReference type="InterPro" id="IPR013762">
    <property type="entry name" value="Integrase-like_cat_sf"/>
</dbReference>
<dbReference type="GO" id="GO:0015074">
    <property type="term" value="P:DNA integration"/>
    <property type="evidence" value="ECO:0007669"/>
    <property type="project" value="InterPro"/>
</dbReference>
<keyword evidence="1" id="KW-0233">DNA recombination</keyword>
<dbReference type="SUPFAM" id="SSF56349">
    <property type="entry name" value="DNA breaking-rejoining enzymes"/>
    <property type="match status" value="1"/>
</dbReference>